<feature type="compositionally biased region" description="Basic and acidic residues" evidence="1">
    <location>
        <begin position="1"/>
        <end position="17"/>
    </location>
</feature>
<comment type="caution">
    <text evidence="2">The sequence shown here is derived from an EMBL/GenBank/DDBJ whole genome shotgun (WGS) entry which is preliminary data.</text>
</comment>
<evidence type="ECO:0000313" key="3">
    <source>
        <dbReference type="Proteomes" id="UP001412067"/>
    </source>
</evidence>
<organism evidence="2 3">
    <name type="scientific">Platanthera guangdongensis</name>
    <dbReference type="NCBI Taxonomy" id="2320717"/>
    <lineage>
        <taxon>Eukaryota</taxon>
        <taxon>Viridiplantae</taxon>
        <taxon>Streptophyta</taxon>
        <taxon>Embryophyta</taxon>
        <taxon>Tracheophyta</taxon>
        <taxon>Spermatophyta</taxon>
        <taxon>Magnoliopsida</taxon>
        <taxon>Liliopsida</taxon>
        <taxon>Asparagales</taxon>
        <taxon>Orchidaceae</taxon>
        <taxon>Orchidoideae</taxon>
        <taxon>Orchideae</taxon>
        <taxon>Orchidinae</taxon>
        <taxon>Platanthera</taxon>
    </lineage>
</organism>
<sequence length="199" mass="22445">MAHREGEGKGPNRREEQMVSSALLSCPHLPSYSGQPQSLYWRRTLRRSFGGATSWTSIAYRVSRKKPPFRCALEDDSRKEQKQPPISSTGAALQENPRSASHDSLPGRGYTSAHGLLLVVERCKRYFALIERKAAADQEGKPTRMNNYLLAEWMNQIFFSGNNYLAELEELQLSSFAFQAISAGLELSSLMEKKMSNRL</sequence>
<reference evidence="2 3" key="1">
    <citation type="journal article" date="2022" name="Nat. Plants">
        <title>Genomes of leafy and leafless Platanthera orchids illuminate the evolution of mycoheterotrophy.</title>
        <authorList>
            <person name="Li M.H."/>
            <person name="Liu K.W."/>
            <person name="Li Z."/>
            <person name="Lu H.C."/>
            <person name="Ye Q.L."/>
            <person name="Zhang D."/>
            <person name="Wang J.Y."/>
            <person name="Li Y.F."/>
            <person name="Zhong Z.M."/>
            <person name="Liu X."/>
            <person name="Yu X."/>
            <person name="Liu D.K."/>
            <person name="Tu X.D."/>
            <person name="Liu B."/>
            <person name="Hao Y."/>
            <person name="Liao X.Y."/>
            <person name="Jiang Y.T."/>
            <person name="Sun W.H."/>
            <person name="Chen J."/>
            <person name="Chen Y.Q."/>
            <person name="Ai Y."/>
            <person name="Zhai J.W."/>
            <person name="Wu S.S."/>
            <person name="Zhou Z."/>
            <person name="Hsiao Y.Y."/>
            <person name="Wu W.L."/>
            <person name="Chen Y.Y."/>
            <person name="Lin Y.F."/>
            <person name="Hsu J.L."/>
            <person name="Li C.Y."/>
            <person name="Wang Z.W."/>
            <person name="Zhao X."/>
            <person name="Zhong W.Y."/>
            <person name="Ma X.K."/>
            <person name="Ma L."/>
            <person name="Huang J."/>
            <person name="Chen G.Z."/>
            <person name="Huang M.Z."/>
            <person name="Huang L."/>
            <person name="Peng D.H."/>
            <person name="Luo Y.B."/>
            <person name="Zou S.Q."/>
            <person name="Chen S.P."/>
            <person name="Lan S."/>
            <person name="Tsai W.C."/>
            <person name="Van de Peer Y."/>
            <person name="Liu Z.J."/>
        </authorList>
    </citation>
    <scope>NUCLEOTIDE SEQUENCE [LARGE SCALE GENOMIC DNA]</scope>
    <source>
        <strain evidence="2">Lor288</strain>
    </source>
</reference>
<feature type="region of interest" description="Disordered" evidence="1">
    <location>
        <begin position="1"/>
        <end position="21"/>
    </location>
</feature>
<name>A0ABR2LET2_9ASPA</name>
<dbReference type="EMBL" id="JBBWWR010000020">
    <property type="protein sequence ID" value="KAK8939486.1"/>
    <property type="molecule type" value="Genomic_DNA"/>
</dbReference>
<protein>
    <submittedName>
        <fullName evidence="2">Uncharacterized protein</fullName>
    </submittedName>
</protein>
<dbReference type="Proteomes" id="UP001412067">
    <property type="component" value="Unassembled WGS sequence"/>
</dbReference>
<accession>A0ABR2LET2</accession>
<gene>
    <name evidence="2" type="ORF">KSP40_PGU002124</name>
</gene>
<feature type="compositionally biased region" description="Polar residues" evidence="1">
    <location>
        <begin position="84"/>
        <end position="99"/>
    </location>
</feature>
<proteinExistence type="predicted"/>
<feature type="region of interest" description="Disordered" evidence="1">
    <location>
        <begin position="74"/>
        <end position="107"/>
    </location>
</feature>
<evidence type="ECO:0000256" key="1">
    <source>
        <dbReference type="SAM" id="MobiDB-lite"/>
    </source>
</evidence>
<evidence type="ECO:0000313" key="2">
    <source>
        <dbReference type="EMBL" id="KAK8939486.1"/>
    </source>
</evidence>
<keyword evidence="3" id="KW-1185">Reference proteome</keyword>